<dbReference type="EMBL" id="JAPFFF010000014">
    <property type="protein sequence ID" value="KAK8870556.1"/>
    <property type="molecule type" value="Genomic_DNA"/>
</dbReference>
<feature type="region of interest" description="Disordered" evidence="1">
    <location>
        <begin position="1961"/>
        <end position="2394"/>
    </location>
</feature>
<keyword evidence="3" id="KW-1185">Reference proteome</keyword>
<gene>
    <name evidence="2" type="ORF">M9Y10_008442</name>
</gene>
<organism evidence="2 3">
    <name type="scientific">Tritrichomonas musculus</name>
    <dbReference type="NCBI Taxonomy" id="1915356"/>
    <lineage>
        <taxon>Eukaryota</taxon>
        <taxon>Metamonada</taxon>
        <taxon>Parabasalia</taxon>
        <taxon>Tritrichomonadida</taxon>
        <taxon>Tritrichomonadidae</taxon>
        <taxon>Tritrichomonas</taxon>
    </lineage>
</organism>
<evidence type="ECO:0000313" key="2">
    <source>
        <dbReference type="EMBL" id="KAK8870556.1"/>
    </source>
</evidence>
<protein>
    <submittedName>
        <fullName evidence="2">Uncharacterized protein</fullName>
    </submittedName>
</protein>
<reference evidence="2 3" key="1">
    <citation type="submission" date="2024-04" db="EMBL/GenBank/DDBJ databases">
        <title>Tritrichomonas musculus Genome.</title>
        <authorList>
            <person name="Alves-Ferreira E."/>
            <person name="Grigg M."/>
            <person name="Lorenzi H."/>
            <person name="Galac M."/>
        </authorList>
    </citation>
    <scope>NUCLEOTIDE SEQUENCE [LARGE SCALE GENOMIC DNA]</scope>
    <source>
        <strain evidence="2 3">EAF2021</strain>
    </source>
</reference>
<accession>A0ABR2IY72</accession>
<comment type="caution">
    <text evidence="2">The sequence shown here is derived from an EMBL/GenBank/DDBJ whole genome shotgun (WGS) entry which is preliminary data.</text>
</comment>
<name>A0ABR2IY72_9EUKA</name>
<sequence>MNNVFDDEKKSAIIRYCNFAFNQIYGDSDQFTAEDGKDINSIVAFLQSGCGENWLKIINFSCNTSFSIKSKIRRFNLVGPSDYIMKTFNIPFTYTLDVLFRLMEVHIFKTPDIEQKMKFIKSVFQIVNYNPNQFADGKNFIQIIKKLYDVDTSEIEDTPKSRYDFIYDFLKSKNIKMLLDKDDFKNIYKSETLLLLHLTQLLDLTESKSIDLSPEKILFKSNQIIKSLFFCEAFYFRGSDVFLLKAQKIDFEIDISYQTVKMTQIFEIEEGIGEICLLKSKNATLFLEDPLDHEITEIFPNDCLYQAYSIGDIQKFTISATNEIKIEMRDIKTLGFKLFLDSFYPSEADDPNLIQFSLSFEAPFKMEQIKILDDSYDSINEKIISIDFETSEKILPIEIIKTPKVLEEEMQFCGLGYLTIDDFEYCIIKKIEFNGNFEEYLQGVVKIKFMINLENPFPVYYHFPPTLSSIVNVLCDLTRIEKKDKNDDFFFLGRLRPKVDHELRLDIQLPGESVEDEWLANLPISANFSIKPDIDIKVINRNMHITAFPDQEYIKVAIPLKFDPATDLDQIYTELFDQISMGTIVFVRQQKLFPCDIIESTYYLNLDTFLLQVTKTAIFDAPIEKEIYFLTENNEKNMNNEDENFLDDKFEIIFNSHVREIHLENKDKFRAFTIGKMKPNEPFTITSQKKINVDISDVHFFKFTLFFDTLKVPQKLTYRLRVSSDVYQFDSITVGETVISCKNEKTYETELETTDHSSDITVTKYTVNILKQMTSRGNGYLSVDNFELWPIKRIEFIGTFTNLLKGEMKIIFDETPYNNPHFYHPNEDTEIDLSKFECDSDGSEKDTKKKNVYPLSLDHERKEHEISFELKMNAEMGEDCWDLQFPLTHYKYFDDPSFSFQIEEKQILIERMPFTDTLDVKIGYDIKPQTLIQQWPNIFTNISTFYAFYFDKFNLVPCELISWRIEINLNDDKFKTTKVFRLSSMNKKMVYVLANPDSQISWKKRDFKIEVDDVPFDAYSIGSFSPDNNINFVSYNDFSVDKSVSYVTFLLKNDISKKKNEIATISIQSDFPIKAVQYSDQLFESNLSCYFEFKVNVSEEEVKVIVFKKEKDILDELRNKNLGYFTINKFDLLETKEIIINSNFDEGQLKGQIEYKVKGTNYNDDVYFHVESEKLHLTNLRVDSEEQKMSHEEDGTFKIGKLELIPINEEEEEDVERSYHSVLFDFTLDAEMGYDTWEIVFPITRYATLNNPKFHFGVQNKSIEINTLPINDIHLSFPLTKDSVSHLKSWNKVFNSIYFGSAVYLHQLKLVACGEVECGSLQVNLIEKTIVMKRNFKLPDKFKKEVFIIASKEADVKYSLRLNKIEIDDGYPYNVFSIGQRTSNKNIQVSFHRKLSLTNYSVRINSFAFGNDFLIDTEANPNAAKVILSLISSFKKIGIQIDDEEIEEGIEIDKIEKEIPVDKEETKVTIYNEKEEIDNEIEVDGFGYFTIGKDFRLLRMKDINITSNFSGGKIEGEIHIVVEGSPFDEDIYFHSKKNNKIKFNEMIIDGENIEITREESDKEEEEIINIGETNKINQEHHIEIPFIIESEMKGNSWEFEIPITRMKDANCNPEFSFIIENESIKINDLPQEEDKLTFNISIPDEPEKNLINWTKLFSFVSLGQSCFFYQSQPYKCQLISTIVEIDLVNNLLHSTKRFLFPEDFGERRIYFLIGKNFEIENAEHSLFQEIHSDLFPFRIFKVGFINPGEEVKLRTLQKLKVEDKTVVKKSFILENDVILNELKKSTKKRRKKSKKKDEDPPSKVYVEIASDSIIQTVSFLGHVLDNPEEEVPFLCSYQTNDNEIEFNTVKIIGDILAKLDVKDLGYFTVGNFELLQIRQIVIRSTFDRGRLDGVIEFKVEGCPYDEDIFYYPGVSSVKVSNMRIDSEPVVGDDDEERMDNQPVKVGRLNVIEVDDNDEVFVHPNPHDDGIHAPLDGEGMRTSDGEHPTGDGEHPTVDGEHPEGDGEHPEGDGEHPTGDGEHSEGDGEHPEGDGEHPTVDGEHPEGDGEHPTVDGEHPEGDGEHPEGDGEHPTGDGEHPEGDGEHPEGDGEHPEGDGEHPEGDGEHPEGDGEHPTVDGEHPEGDGEHPEGDGEHPTGDGEHPEGDGEHPEGDGEHPEGDGEHPEGDGEHPEGDGEHPEGDGEHPEGDGEHPTVDGEHPTVDGEHPEGDGEHPTVDGEHPTVDGEHPEGDGEHPEGDGEHPEGDGEHPEGDGEHPEGDGEHPEGDGEHPEGDGEHPEGDGEHPEGDGEHPEGDGEHPEGDGEHPEGDGEHPEGDGEHPEGDGEHPTIDGEHPTIDGEHPTIDGEHPEGDGEHPEGDGEHPTVDGEGGHADGGEAHSIGDGEVTHISDSRQPPVASDRISRCHSVAFDFQLEAETTDDTWEIDFPITRYTNDNPSFLFEIDSSEHPVRIDKLPYENIHISIPIVNNPSILLKDWRTAFQSLFFGYAVCLHQLKVIPCEEIESGKVTANLGENTITMERKFKLPIKLQKEVFIIASKDAEIQFSSDLNEVVVDDIPYQVFSIGPKNREEKFSVQFNRSLLIDDHSIIASTFTFGNDLLLETEANPNAAKIFMSLISSLDKIDLQIDDEEIEKGVVVSDLEKEIPVDKEETKVTIYNEKEEIDNEIEVDGFGYFTIGKDFRLLRMKDINITSNFSGGKIEGEIHIVVEGSPFDEDIYFHSKKNNKIKFNEMIIDGENIEITREESDKEEEEIINIGETNKINQEHHIEIPFIIESEMKGNSWKFEIPITRMKDANCNPEFSFIIENESIKINDLPQEEDKLTFNISIPDEPEKNLINWTKLFSFVSLGQSCFFYQSQPYKCQLISTTIEVDLTQKVLHSTKEYKMPKDYGERMVYFLIGKDFEIENEDHESFKKIDSDLFPFDIFSVGYVEPGKKFWLKTTQKLDVTDISINQSSFVLANDVILNDFKSKKLKNGKRLRKVYKNKDVTPPEQLYVHLESRAAIAEVTLGDDSYENQPGENSMNLTFQTNENNIEFIVKKGSDDILNKLQQTGLGYFTADDFELLKIDEINIESTFDKGVLTGNIEFKVEGTEYDIPVYYYSGMKSVELNGLSIDSNPVEIAHYKDNENKIEVGTLSNDMIHTVTFSFKMAADVNDDQWQISFPVTRYTDDFGGNPSFSFEEKSEKIQIDELPDDSFLLNFELIPDPQILLSLIDFSKTPNYTPFYLDHMKMEPCEIQSVLIDVDLNAKTIKFTRSYKIKCKDKGKHEVFILANKNDDDDIHKVIQSDIDGFSLAKFDVENVDFNAFSIGEQSSKSPLTFSTTAEIDVVETSIKTVEFNFLNDINSTFSMVVLSNFNMSQIQFTGNDLEIKIPCFNKSTVEITDQRMKEGLINCIIERTKIGFNDGLNYTNLGYFSIDDFCLLPIEKVEFIGESDDQLKGTVTFTLINDYKFDINVLYISPPFVKSVKIDNDLVVIKKNKKIIELPPFGSNETHKVSFDIVIEKELIIGEDNYGDDGEIDDIEKDDINDFIYLFPLTQFSTIKNPDFLLEIPEKGITVNKMPNAGYLEISLQATDLTLIPFTPEIDINMMHLIYLQGNAEFIGPVQKRSFLAEIKEMKATILCTSIYFNPSMYPVRYKIVFPNDFLETVNYVEINDKTEVKRESFSKIVDNDKYSVANLNRKIPPKSKFKIVFAFTAKVEEDKNISKISFRNEPLTFDTIYIPLSKPNPETASLVDELKKVISFDFEKNESSLFESRELPKDFTQPILEANFIYSSDKKVISQQISHLLNGTILFEIRQGRQKFYFPAKEVEYTCNVVMRNKDFLQEVTLRYQNPLGGDVQFVHCIYQDEDKLSDLIGTFTKADFLTKEENYFCAPFYPKEPGVYTFSRKIPMVKDTLSSKMSCSIPCDANTKLTIQMLRLAKEPIIKVRPEFLVKDESDPNVNSYSGYIQSRTHLSFKVYYEPNPLESLRIVCEKTNSEEAKLIFKSIEEDFKKLAPAFSRSAELKENVEKAIIGFTDSFIFQEGLSNSVKISKIGKVLEDFRDFNDALNIIANEGNVIIKDDTSKALELEIALFNSSLRFQKMSDGNERVRILPLYLKHHDIFKQNEKYISLTLPLNSCKNQILPYLIVRYNRYVIYLSSDLKLRNIFYKMLSPYTKVIIDNQSSVLKFKGDRMFAIFKPKQVLGLIKALKSKSEDEINDFISKTIFVIDDYNQFSNDFDDIQRRLVEFICSRKQQKEEMDETDEVDITYCNKMLRISCIDMKPINEEKIITETGNYSSNLMSELYKKKFSASRKSVRYFDYYKPYHVHVCIVFEGIKVDKFKEVVVSMVNAIMQNSVDKDGAIVLRVPEANYINEIISSVCDSINKINNDA</sequence>
<dbReference type="Proteomes" id="UP001470230">
    <property type="component" value="Unassembled WGS sequence"/>
</dbReference>
<feature type="compositionally biased region" description="Basic and acidic residues" evidence="1">
    <location>
        <begin position="1977"/>
        <end position="2385"/>
    </location>
</feature>
<evidence type="ECO:0000313" key="3">
    <source>
        <dbReference type="Proteomes" id="UP001470230"/>
    </source>
</evidence>
<proteinExistence type="predicted"/>
<evidence type="ECO:0000256" key="1">
    <source>
        <dbReference type="SAM" id="MobiDB-lite"/>
    </source>
</evidence>